<proteinExistence type="predicted"/>
<keyword evidence="3" id="KW-1185">Reference proteome</keyword>
<name>A0ABU1WWC9_9BURK</name>
<evidence type="ECO:0000256" key="1">
    <source>
        <dbReference type="SAM" id="MobiDB-lite"/>
    </source>
</evidence>
<reference evidence="2 3" key="1">
    <citation type="submission" date="2023-07" db="EMBL/GenBank/DDBJ databases">
        <title>Sorghum-associated microbial communities from plants grown in Nebraska, USA.</title>
        <authorList>
            <person name="Schachtman D."/>
        </authorList>
    </citation>
    <scope>NUCLEOTIDE SEQUENCE [LARGE SCALE GENOMIC DNA]</scope>
    <source>
        <strain evidence="2 3">4249</strain>
    </source>
</reference>
<organism evidence="2 3">
    <name type="scientific">Hydrogenophaga palleronii</name>
    <dbReference type="NCBI Taxonomy" id="65655"/>
    <lineage>
        <taxon>Bacteria</taxon>
        <taxon>Pseudomonadati</taxon>
        <taxon>Pseudomonadota</taxon>
        <taxon>Betaproteobacteria</taxon>
        <taxon>Burkholderiales</taxon>
        <taxon>Comamonadaceae</taxon>
        <taxon>Hydrogenophaga</taxon>
    </lineage>
</organism>
<dbReference type="Proteomes" id="UP001265700">
    <property type="component" value="Unassembled WGS sequence"/>
</dbReference>
<protein>
    <submittedName>
        <fullName evidence="2">Uncharacterized protein</fullName>
    </submittedName>
</protein>
<evidence type="ECO:0000313" key="2">
    <source>
        <dbReference type="EMBL" id="MDR7153167.1"/>
    </source>
</evidence>
<accession>A0ABU1WWC9</accession>
<gene>
    <name evidence="2" type="ORF">J2W49_005147</name>
</gene>
<feature type="region of interest" description="Disordered" evidence="1">
    <location>
        <begin position="79"/>
        <end position="105"/>
    </location>
</feature>
<evidence type="ECO:0000313" key="3">
    <source>
        <dbReference type="Proteomes" id="UP001265700"/>
    </source>
</evidence>
<comment type="caution">
    <text evidence="2">The sequence shown here is derived from an EMBL/GenBank/DDBJ whole genome shotgun (WGS) entry which is preliminary data.</text>
</comment>
<dbReference type="EMBL" id="JAVDWU010000018">
    <property type="protein sequence ID" value="MDR7153167.1"/>
    <property type="molecule type" value="Genomic_DNA"/>
</dbReference>
<sequence length="105" mass="11427">MHHPSCEACDEEYTLPPVEALMAGTLALLTGYAQSAPDCAHRPLMAAKLVSNLFFLSGHPDLSPAMQTMLANLRTRWQMEAERQQPHTSPPAPTPLWHAAPAGVQ</sequence>
<dbReference type="RefSeq" id="WP_310322686.1">
    <property type="nucleotide sequence ID" value="NZ_JAVDWU010000018.1"/>
</dbReference>